<evidence type="ECO:0000256" key="1">
    <source>
        <dbReference type="SAM" id="Coils"/>
    </source>
</evidence>
<feature type="coiled-coil region" evidence="1">
    <location>
        <begin position="539"/>
        <end position="601"/>
    </location>
</feature>
<gene>
    <name evidence="3" type="ORF">P43SY_007635</name>
</gene>
<feature type="compositionally biased region" description="Acidic residues" evidence="2">
    <location>
        <begin position="63"/>
        <end position="78"/>
    </location>
</feature>
<organism evidence="3 4">
    <name type="scientific">Pythium insidiosum</name>
    <name type="common">Pythiosis disease agent</name>
    <dbReference type="NCBI Taxonomy" id="114742"/>
    <lineage>
        <taxon>Eukaryota</taxon>
        <taxon>Sar</taxon>
        <taxon>Stramenopiles</taxon>
        <taxon>Oomycota</taxon>
        <taxon>Peronosporomycetes</taxon>
        <taxon>Pythiales</taxon>
        <taxon>Pythiaceae</taxon>
        <taxon>Pythium</taxon>
    </lineage>
</organism>
<feature type="coiled-coil region" evidence="1">
    <location>
        <begin position="380"/>
        <end position="457"/>
    </location>
</feature>
<feature type="compositionally biased region" description="Acidic residues" evidence="2">
    <location>
        <begin position="103"/>
        <end position="112"/>
    </location>
</feature>
<feature type="region of interest" description="Disordered" evidence="2">
    <location>
        <begin position="219"/>
        <end position="243"/>
    </location>
</feature>
<evidence type="ECO:0000256" key="2">
    <source>
        <dbReference type="SAM" id="MobiDB-lite"/>
    </source>
</evidence>
<comment type="caution">
    <text evidence="3">The sequence shown here is derived from an EMBL/GenBank/DDBJ whole genome shotgun (WGS) entry which is preliminary data.</text>
</comment>
<reference evidence="3" key="1">
    <citation type="submission" date="2021-12" db="EMBL/GenBank/DDBJ databases">
        <title>Prjna785345.</title>
        <authorList>
            <person name="Rujirawat T."/>
            <person name="Krajaejun T."/>
        </authorList>
    </citation>
    <scope>NUCLEOTIDE SEQUENCE</scope>
    <source>
        <strain evidence="3">Pi057C3</strain>
    </source>
</reference>
<dbReference type="Proteomes" id="UP001209570">
    <property type="component" value="Unassembled WGS sequence"/>
</dbReference>
<feature type="compositionally biased region" description="Basic residues" evidence="2">
    <location>
        <begin position="225"/>
        <end position="235"/>
    </location>
</feature>
<feature type="compositionally biased region" description="Low complexity" evidence="2">
    <location>
        <begin position="1"/>
        <end position="11"/>
    </location>
</feature>
<keyword evidence="1" id="KW-0175">Coiled coil</keyword>
<dbReference type="AlphaFoldDB" id="A0AAD5LYM5"/>
<sequence>MNSDSDASEVASEAEYEDSFVADEVEESVDEPAQTAPPLAPRSAPGPRPDLRPSPPMLRPAADDDDENYSVDFDEPDDAPSSPVQAANSPQRRPPSPTRTIAEDAEYEYSFEDESRQSVSRSLPVVGQASPGRREPSSKAELPVRIGSASASPRRGDIRHTQQLSPAAVAQLEAESDKSLSLLLRKIETKYQDELEELREQNALLTWRERELKTQVRLQREEKKMRKSRLEKKRQRAQERRREHDTLLDKLRQELEAAVARWHDSQARLDARRLELEQLESALAKAECERREVEARNLSIAERLQTTLSDFHALNLKYEDAVNARMAAERHVEELKAQHRMECEVLEHKAHVELEALGRTLEQEREGRVNERRTLPETHRVLLDAERQRLEQLEAQAKQRVQDVEAQLVKETLRFEKELAQARDAKRAAEDRAEQRIKEELGKIAHEREALDEQRRELLVSVTQTSARQDEERARLDVARGQLEVRRLKLVEERAELDSRAAYLEDRMNRLAQEEGVIEARKAELTKLGRETMDKSRLLAQKMHAFNELRAEVERLRNQQREMELKAQETDARTSELLDEKAALEKTARQLQQERLVIAKQRLQSRQLLDGAKKLEQLLQQQQALERMTVGPTTKRSLTPPQQRTTIRERVGEFV</sequence>
<feature type="compositionally biased region" description="Acidic residues" evidence="2">
    <location>
        <begin position="12"/>
        <end position="30"/>
    </location>
</feature>
<keyword evidence="4" id="KW-1185">Reference proteome</keyword>
<dbReference type="EMBL" id="JAKCXM010000236">
    <property type="protein sequence ID" value="KAJ0397850.1"/>
    <property type="molecule type" value="Genomic_DNA"/>
</dbReference>
<evidence type="ECO:0000313" key="3">
    <source>
        <dbReference type="EMBL" id="KAJ0397850.1"/>
    </source>
</evidence>
<accession>A0AAD5LYM5</accession>
<name>A0AAD5LYM5_PYTIN</name>
<proteinExistence type="predicted"/>
<feature type="region of interest" description="Disordered" evidence="2">
    <location>
        <begin position="1"/>
        <end position="157"/>
    </location>
</feature>
<protein>
    <submittedName>
        <fullName evidence="3">Uncharacterized protein</fullName>
    </submittedName>
</protein>
<feature type="compositionally biased region" description="Pro residues" evidence="2">
    <location>
        <begin position="38"/>
        <end position="58"/>
    </location>
</feature>
<evidence type="ECO:0000313" key="4">
    <source>
        <dbReference type="Proteomes" id="UP001209570"/>
    </source>
</evidence>